<organism evidence="2 3">
    <name type="scientific">Cochliobolus carbonum (strain 26-R-13)</name>
    <name type="common">Maize leaf spot fungus</name>
    <name type="synonym">Bipolaris zeicola</name>
    <dbReference type="NCBI Taxonomy" id="930089"/>
    <lineage>
        <taxon>Eukaryota</taxon>
        <taxon>Fungi</taxon>
        <taxon>Dikarya</taxon>
        <taxon>Ascomycota</taxon>
        <taxon>Pezizomycotina</taxon>
        <taxon>Dothideomycetes</taxon>
        <taxon>Pleosporomycetidae</taxon>
        <taxon>Pleosporales</taxon>
        <taxon>Pleosporineae</taxon>
        <taxon>Pleosporaceae</taxon>
        <taxon>Bipolaris</taxon>
    </lineage>
</organism>
<evidence type="ECO:0000313" key="3">
    <source>
        <dbReference type="Proteomes" id="UP000053841"/>
    </source>
</evidence>
<keyword evidence="3" id="KW-1185">Reference proteome</keyword>
<dbReference type="HOGENOM" id="CLU_122224_0_0_1"/>
<dbReference type="EMBL" id="KI964739">
    <property type="protein sequence ID" value="EUC29589.1"/>
    <property type="molecule type" value="Genomic_DNA"/>
</dbReference>
<dbReference type="OrthoDB" id="195446at2759"/>
<dbReference type="RefSeq" id="XP_007716091.1">
    <property type="nucleotide sequence ID" value="XM_007717901.1"/>
</dbReference>
<gene>
    <name evidence="2" type="ORF">COCCADRAFT_69931</name>
</gene>
<dbReference type="KEGG" id="bze:COCCADRAFT_69931"/>
<dbReference type="Proteomes" id="UP000053841">
    <property type="component" value="Unassembled WGS sequence"/>
</dbReference>
<evidence type="ECO:0000313" key="2">
    <source>
        <dbReference type="EMBL" id="EUC29589.1"/>
    </source>
</evidence>
<accession>W6Y3A1</accession>
<feature type="chain" id="PRO_5004886023" description="NACHT-NTPase and P-loop NTPases N-terminal domain-containing protein" evidence="1">
    <location>
        <begin position="23"/>
        <end position="122"/>
    </location>
</feature>
<reference evidence="2 3" key="1">
    <citation type="journal article" date="2013" name="PLoS Genet.">
        <title>Comparative genome structure, secondary metabolite, and effector coding capacity across Cochliobolus pathogens.</title>
        <authorList>
            <person name="Condon B.J."/>
            <person name="Leng Y."/>
            <person name="Wu D."/>
            <person name="Bushley K.E."/>
            <person name="Ohm R.A."/>
            <person name="Otillar R."/>
            <person name="Martin J."/>
            <person name="Schackwitz W."/>
            <person name="Grimwood J."/>
            <person name="MohdZainudin N."/>
            <person name="Xue C."/>
            <person name="Wang R."/>
            <person name="Manning V.A."/>
            <person name="Dhillon B."/>
            <person name="Tu Z.J."/>
            <person name="Steffenson B.J."/>
            <person name="Salamov A."/>
            <person name="Sun H."/>
            <person name="Lowry S."/>
            <person name="LaButti K."/>
            <person name="Han J."/>
            <person name="Copeland A."/>
            <person name="Lindquist E."/>
            <person name="Barry K."/>
            <person name="Schmutz J."/>
            <person name="Baker S.E."/>
            <person name="Ciuffetti L.M."/>
            <person name="Grigoriev I.V."/>
            <person name="Zhong S."/>
            <person name="Turgeon B.G."/>
        </authorList>
    </citation>
    <scope>NUCLEOTIDE SEQUENCE [LARGE SCALE GENOMIC DNA]</scope>
    <source>
        <strain evidence="2 3">26-R-13</strain>
    </source>
</reference>
<sequence length="122" mass="13594">MDPLSITASIIAVLQLSAKVLGYLNDVRDAPKDRAKCAIEASSVHNLLTSLRFLLEEENANVPWYKAVCDLGVQNGPLDQFRQALETLQSKITDGGRLKKVVEALVWKFKREEIASILDQIE</sequence>
<evidence type="ECO:0008006" key="4">
    <source>
        <dbReference type="Google" id="ProtNLM"/>
    </source>
</evidence>
<name>W6Y3A1_COCC2</name>
<feature type="signal peptide" evidence="1">
    <location>
        <begin position="1"/>
        <end position="22"/>
    </location>
</feature>
<proteinExistence type="predicted"/>
<dbReference type="AlphaFoldDB" id="W6Y3A1"/>
<dbReference type="GeneID" id="19150647"/>
<protein>
    <recommendedName>
        <fullName evidence="4">NACHT-NTPase and P-loop NTPases N-terminal domain-containing protein</fullName>
    </recommendedName>
</protein>
<feature type="non-terminal residue" evidence="2">
    <location>
        <position position="122"/>
    </location>
</feature>
<keyword evidence="1" id="KW-0732">Signal</keyword>
<dbReference type="eggNOG" id="ENOG502SSQ7">
    <property type="taxonomic scope" value="Eukaryota"/>
</dbReference>
<evidence type="ECO:0000256" key="1">
    <source>
        <dbReference type="SAM" id="SignalP"/>
    </source>
</evidence>